<dbReference type="STRING" id="74649.A0A2P6Q1V1"/>
<dbReference type="EMBL" id="PDCK01000044">
    <property type="protein sequence ID" value="PRQ28147.1"/>
    <property type="molecule type" value="Genomic_DNA"/>
</dbReference>
<dbReference type="Gramene" id="PRQ28147">
    <property type="protein sequence ID" value="PRQ28147"/>
    <property type="gene ID" value="RchiOBHm_Chr6g0312861"/>
</dbReference>
<evidence type="ECO:0000256" key="9">
    <source>
        <dbReference type="ARBA" id="ARBA00066695"/>
    </source>
</evidence>
<comment type="caution">
    <text evidence="12">The sequence shown here is derived from an EMBL/GenBank/DDBJ whole genome shotgun (WGS) entry which is preliminary data.</text>
</comment>
<dbReference type="PROSITE" id="PS51471">
    <property type="entry name" value="FE2OG_OXY"/>
    <property type="match status" value="1"/>
</dbReference>
<feature type="domain" description="Fe2OG dioxygenase" evidence="11">
    <location>
        <begin position="207"/>
        <end position="306"/>
    </location>
</feature>
<dbReference type="OMA" id="NSRFRCA"/>
<dbReference type="GO" id="GO:0046872">
    <property type="term" value="F:metal ion binding"/>
    <property type="evidence" value="ECO:0007669"/>
    <property type="project" value="UniProtKB-KW"/>
</dbReference>
<sequence length="356" mass="39502">MGALSDSSRNHIIPLDFASVQTVPESHVWSESDDEYRCPPGVRSGTADPCLSVPVINLWDPNASELIFEACEKWGVFQLTGHGIPAKLMEEVESKTQRLFSLPVDQKLKVLRSPGGGTGYGRAVISPFFPKHMWHEGFTIRGPPADHAKQLWPHDFEEFCETMDDYQKQMKALIEQLIHIILKSLNINPQQLNWLKSHCSGHETSTTPGTALQLNSYPPCPNPNRTMGLAQHTDTSLITILQAQTSGLQIFRDDVGWISVQPVRGALTVNIGDFLHVLSNGRIVSVLHRVVVNPVQRFSVAYFYAPPSDFVVSPLLSKALGDSGQGTVARYRTVTAKEFIDMKGKHLDRALSLIKT</sequence>
<dbReference type="InterPro" id="IPR005123">
    <property type="entry name" value="Oxoglu/Fe-dep_dioxygenase_dom"/>
</dbReference>
<proteinExistence type="inferred from homology"/>
<dbReference type="FunFam" id="2.60.120.330:FF:000013">
    <property type="entry name" value="Gibberellin 3-beta-dioxygenase 1"/>
    <property type="match status" value="1"/>
</dbReference>
<reference evidence="12 13" key="1">
    <citation type="journal article" date="2018" name="Nat. Genet.">
        <title>The Rosa genome provides new insights in the design of modern roses.</title>
        <authorList>
            <person name="Bendahmane M."/>
        </authorList>
    </citation>
    <scope>NUCLEOTIDE SEQUENCE [LARGE SCALE GENOMIC DNA]</scope>
    <source>
        <strain evidence="13">cv. Old Blush</strain>
    </source>
</reference>
<evidence type="ECO:0000313" key="13">
    <source>
        <dbReference type="Proteomes" id="UP000238479"/>
    </source>
</evidence>
<evidence type="ECO:0000256" key="7">
    <source>
        <dbReference type="ARBA" id="ARBA00037909"/>
    </source>
</evidence>
<dbReference type="PANTHER" id="PTHR47990">
    <property type="entry name" value="2-OXOGLUTARATE (2OG) AND FE(II)-DEPENDENT OXYGENASE SUPERFAMILY PROTEIN-RELATED"/>
    <property type="match status" value="1"/>
</dbReference>
<evidence type="ECO:0000313" key="12">
    <source>
        <dbReference type="EMBL" id="PRQ28147.1"/>
    </source>
</evidence>
<dbReference type="EC" id="1.14.11.15" evidence="9"/>
<evidence type="ECO:0000256" key="5">
    <source>
        <dbReference type="ARBA" id="ARBA00023002"/>
    </source>
</evidence>
<evidence type="ECO:0000259" key="11">
    <source>
        <dbReference type="PROSITE" id="PS51471"/>
    </source>
</evidence>
<dbReference type="Gene3D" id="2.60.120.330">
    <property type="entry name" value="B-lactam Antibiotic, Isopenicillin N Synthase, Chain"/>
    <property type="match status" value="1"/>
</dbReference>
<accession>A0A2P6Q1V1</accession>
<dbReference type="AlphaFoldDB" id="A0A2P6Q1V1"/>
<evidence type="ECO:0000256" key="4">
    <source>
        <dbReference type="ARBA" id="ARBA00022964"/>
    </source>
</evidence>
<dbReference type="Proteomes" id="UP000238479">
    <property type="component" value="Chromosome 6"/>
</dbReference>
<dbReference type="GO" id="GO:0016707">
    <property type="term" value="F:gibberellin 3-beta-dioxygenase activity"/>
    <property type="evidence" value="ECO:0007669"/>
    <property type="project" value="UniProtKB-EC"/>
</dbReference>
<keyword evidence="4 12" id="KW-0223">Dioxygenase</keyword>
<name>A0A2P6Q1V1_ROSCH</name>
<comment type="pathway">
    <text evidence="7">Plant hormone biosynthesis; gibberellin biosynthesis.</text>
</comment>
<keyword evidence="6 10" id="KW-0408">Iron</keyword>
<protein>
    <recommendedName>
        <fullName evidence="9">gibberellin 3beta-dioxygenase</fullName>
        <ecNumber evidence="9">1.14.11.15</ecNumber>
    </recommendedName>
</protein>
<dbReference type="InterPro" id="IPR026992">
    <property type="entry name" value="DIOX_N"/>
</dbReference>
<comment type="cofactor">
    <cofactor evidence="1">
        <name>L-ascorbate</name>
        <dbReference type="ChEBI" id="CHEBI:38290"/>
    </cofactor>
</comment>
<evidence type="ECO:0000256" key="2">
    <source>
        <dbReference type="ARBA" id="ARBA00004972"/>
    </source>
</evidence>
<evidence type="ECO:0000256" key="8">
    <source>
        <dbReference type="ARBA" id="ARBA00061560"/>
    </source>
</evidence>
<keyword evidence="5 10" id="KW-0560">Oxidoreductase</keyword>
<keyword evidence="13" id="KW-1185">Reference proteome</keyword>
<dbReference type="Pfam" id="PF14226">
    <property type="entry name" value="DIOX_N"/>
    <property type="match status" value="1"/>
</dbReference>
<dbReference type="InterPro" id="IPR044861">
    <property type="entry name" value="IPNS-like_FE2OG_OXY"/>
</dbReference>
<keyword evidence="3 10" id="KW-0479">Metal-binding</keyword>
<evidence type="ECO:0000256" key="3">
    <source>
        <dbReference type="ARBA" id="ARBA00022723"/>
    </source>
</evidence>
<organism evidence="12 13">
    <name type="scientific">Rosa chinensis</name>
    <name type="common">China rose</name>
    <dbReference type="NCBI Taxonomy" id="74649"/>
    <lineage>
        <taxon>Eukaryota</taxon>
        <taxon>Viridiplantae</taxon>
        <taxon>Streptophyta</taxon>
        <taxon>Embryophyta</taxon>
        <taxon>Tracheophyta</taxon>
        <taxon>Spermatophyta</taxon>
        <taxon>Magnoliopsida</taxon>
        <taxon>eudicotyledons</taxon>
        <taxon>Gunneridae</taxon>
        <taxon>Pentapetalae</taxon>
        <taxon>rosids</taxon>
        <taxon>fabids</taxon>
        <taxon>Rosales</taxon>
        <taxon>Rosaceae</taxon>
        <taxon>Rosoideae</taxon>
        <taxon>Rosoideae incertae sedis</taxon>
        <taxon>Rosa</taxon>
    </lineage>
</organism>
<dbReference type="SUPFAM" id="SSF51197">
    <property type="entry name" value="Clavaminate synthase-like"/>
    <property type="match status" value="1"/>
</dbReference>
<dbReference type="InterPro" id="IPR050231">
    <property type="entry name" value="Iron_ascorbate_oxido_reductase"/>
</dbReference>
<dbReference type="InterPro" id="IPR027443">
    <property type="entry name" value="IPNS-like_sf"/>
</dbReference>
<evidence type="ECO:0000256" key="10">
    <source>
        <dbReference type="RuleBase" id="RU003682"/>
    </source>
</evidence>
<dbReference type="OrthoDB" id="288590at2759"/>
<dbReference type="Pfam" id="PF03171">
    <property type="entry name" value="2OG-FeII_Oxy"/>
    <property type="match status" value="1"/>
</dbReference>
<gene>
    <name evidence="12" type="ORF">RchiOBHm_Chr6g0312861</name>
</gene>
<comment type="pathway">
    <text evidence="2">Hormone biosynthesis.</text>
</comment>
<dbReference type="GO" id="GO:0009686">
    <property type="term" value="P:gibberellin biosynthetic process"/>
    <property type="evidence" value="ECO:0007669"/>
    <property type="project" value="UniProtKB-ARBA"/>
</dbReference>
<evidence type="ECO:0000256" key="6">
    <source>
        <dbReference type="ARBA" id="ARBA00023004"/>
    </source>
</evidence>
<evidence type="ECO:0000256" key="1">
    <source>
        <dbReference type="ARBA" id="ARBA00001961"/>
    </source>
</evidence>
<comment type="similarity">
    <text evidence="8">Belongs to the iron/ascorbate-dependent oxidoreductase family. GA3OX subfamily.</text>
</comment>